<organism evidence="3 4">
    <name type="scientific">Streptosporangium sandarakinum</name>
    <dbReference type="NCBI Taxonomy" id="1260955"/>
    <lineage>
        <taxon>Bacteria</taxon>
        <taxon>Bacillati</taxon>
        <taxon>Actinomycetota</taxon>
        <taxon>Actinomycetes</taxon>
        <taxon>Streptosporangiales</taxon>
        <taxon>Streptosporangiaceae</taxon>
        <taxon>Streptosporangium</taxon>
    </lineage>
</organism>
<keyword evidence="4" id="KW-1185">Reference proteome</keyword>
<evidence type="ECO:0000313" key="3">
    <source>
        <dbReference type="EMBL" id="NYF41432.1"/>
    </source>
</evidence>
<feature type="region of interest" description="Disordered" evidence="1">
    <location>
        <begin position="80"/>
        <end position="120"/>
    </location>
</feature>
<dbReference type="AlphaFoldDB" id="A0A852UVS0"/>
<dbReference type="Pfam" id="PF13700">
    <property type="entry name" value="DUF4158"/>
    <property type="match status" value="1"/>
</dbReference>
<dbReference type="EMBL" id="JACCCO010000001">
    <property type="protein sequence ID" value="NYF41432.1"/>
    <property type="molecule type" value="Genomic_DNA"/>
</dbReference>
<reference evidence="3 4" key="1">
    <citation type="submission" date="2020-07" db="EMBL/GenBank/DDBJ databases">
        <title>Sequencing the genomes of 1000 actinobacteria strains.</title>
        <authorList>
            <person name="Klenk H.-P."/>
        </authorList>
    </citation>
    <scope>NUCLEOTIDE SEQUENCE [LARGE SCALE GENOMIC DNA]</scope>
    <source>
        <strain evidence="3 4">DSM 45763</strain>
    </source>
</reference>
<evidence type="ECO:0000313" key="4">
    <source>
        <dbReference type="Proteomes" id="UP000576393"/>
    </source>
</evidence>
<proteinExistence type="predicted"/>
<sequence>MISKFYEVEGRFPDYPEEIPAAAVEYVASLVEVEPESLAKYSWRSRTIERHRAQIRKRFGTRPATEDDEERLARWLAAKPPPTPASVSALRPFPGLSASTGRTRRRQPAVGSRTSGSSTVAEEAGDAVAITPIRHLLAMLVGIRGCGS</sequence>
<dbReference type="InterPro" id="IPR025296">
    <property type="entry name" value="DUF4158"/>
</dbReference>
<evidence type="ECO:0000256" key="1">
    <source>
        <dbReference type="SAM" id="MobiDB-lite"/>
    </source>
</evidence>
<gene>
    <name evidence="3" type="ORF">HDA43_003591</name>
</gene>
<evidence type="ECO:0000259" key="2">
    <source>
        <dbReference type="Pfam" id="PF13700"/>
    </source>
</evidence>
<protein>
    <recommendedName>
        <fullName evidence="2">DUF4158 domain-containing protein</fullName>
    </recommendedName>
</protein>
<accession>A0A852UVS0</accession>
<dbReference type="Proteomes" id="UP000576393">
    <property type="component" value="Unassembled WGS sequence"/>
</dbReference>
<feature type="domain" description="DUF4158" evidence="2">
    <location>
        <begin position="9"/>
        <end position="78"/>
    </location>
</feature>
<comment type="caution">
    <text evidence="3">The sequence shown here is derived from an EMBL/GenBank/DDBJ whole genome shotgun (WGS) entry which is preliminary data.</text>
</comment>
<name>A0A852UVS0_9ACTN</name>